<evidence type="ECO:0008006" key="3">
    <source>
        <dbReference type="Google" id="ProtNLM"/>
    </source>
</evidence>
<protein>
    <recommendedName>
        <fullName evidence="3">Cobalamin biosynthesis protein</fullName>
    </recommendedName>
</protein>
<keyword evidence="1" id="KW-1133">Transmembrane helix</keyword>
<proteinExistence type="predicted"/>
<dbReference type="EMBL" id="JACIIQ010000005">
    <property type="protein sequence ID" value="MBB5670056.1"/>
    <property type="molecule type" value="Genomic_DNA"/>
</dbReference>
<feature type="transmembrane region" description="Helical" evidence="1">
    <location>
        <begin position="103"/>
        <end position="123"/>
    </location>
</feature>
<name>A0AB73GVI2_9XANT</name>
<accession>A0AB73GVI2</accession>
<evidence type="ECO:0000313" key="2">
    <source>
        <dbReference type="EMBL" id="MBB5670056.1"/>
    </source>
</evidence>
<keyword evidence="1" id="KW-0472">Membrane</keyword>
<dbReference type="Proteomes" id="UP000528595">
    <property type="component" value="Unassembled WGS sequence"/>
</dbReference>
<reference evidence="2" key="1">
    <citation type="submission" date="2020-08" db="EMBL/GenBank/DDBJ databases">
        <title>Studying the diversity of plant-associated saprophytic bacteria and their role in host health and plant-pathogen interactions.</title>
        <authorList>
            <person name="Potnis N."/>
        </authorList>
    </citation>
    <scope>NUCLEOTIDE SEQUENCE</scope>
    <source>
        <strain evidence="2">F21</strain>
    </source>
</reference>
<organism evidence="2">
    <name type="scientific">Xanthomonas arboricola</name>
    <dbReference type="NCBI Taxonomy" id="56448"/>
    <lineage>
        <taxon>Bacteria</taxon>
        <taxon>Pseudomonadati</taxon>
        <taxon>Pseudomonadota</taxon>
        <taxon>Gammaproteobacteria</taxon>
        <taxon>Lysobacterales</taxon>
        <taxon>Lysobacteraceae</taxon>
        <taxon>Xanthomonas</taxon>
    </lineage>
</organism>
<keyword evidence="1" id="KW-0812">Transmembrane</keyword>
<gene>
    <name evidence="2" type="ORF">FHR65_001599</name>
</gene>
<dbReference type="AlphaFoldDB" id="A0AB73GVI2"/>
<evidence type="ECO:0000256" key="1">
    <source>
        <dbReference type="SAM" id="Phobius"/>
    </source>
</evidence>
<sequence length="131" mass="13694">MRRIDAGADAAIDLAPNPVSAADRCSAVHSFSCSAAINRDARDADYIAASHPHPADVRLISVSLLSLPFRAAHAVGDVAQNTLMGLGHWSWRGTRGVSALRPIGSGLSALLVSAAIGLVLKAARLPPRRLR</sequence>
<comment type="caution">
    <text evidence="2">The sequence shown here is derived from an EMBL/GenBank/DDBJ whole genome shotgun (WGS) entry which is preliminary data.</text>
</comment>